<feature type="active site" description="Proton acceptor 2" evidence="16">
    <location>
        <position position="1516"/>
    </location>
</feature>
<keyword evidence="4 24" id="KW-0645">Protease</keyword>
<evidence type="ECO:0000256" key="14">
    <source>
        <dbReference type="PIRSR" id="PIRSR601548-1"/>
    </source>
</evidence>
<feature type="binding site" evidence="22">
    <location>
        <position position="925"/>
    </location>
    <ligand>
        <name>Zn(2+)</name>
        <dbReference type="ChEBI" id="CHEBI:29105"/>
        <label>2</label>
        <note>catalytic</note>
    </ligand>
</feature>
<evidence type="ECO:0000256" key="4">
    <source>
        <dbReference type="ARBA" id="ARBA00022670"/>
    </source>
</evidence>
<dbReference type="GO" id="GO:0008241">
    <property type="term" value="F:peptidyl-dipeptidase activity"/>
    <property type="evidence" value="ECO:0007669"/>
    <property type="project" value="UniProtKB-EC"/>
</dbReference>
<comment type="similarity">
    <text evidence="2 23 24">Belongs to the peptidase M2 family.</text>
</comment>
<keyword evidence="25" id="KW-0472">Membrane</keyword>
<evidence type="ECO:0000256" key="8">
    <source>
        <dbReference type="ARBA" id="ARBA00022833"/>
    </source>
</evidence>
<dbReference type="GO" id="GO:0008237">
    <property type="term" value="F:metallopeptidase activity"/>
    <property type="evidence" value="ECO:0007669"/>
    <property type="project" value="UniProtKB-KW"/>
</dbReference>
<feature type="glycosylation site" description="N-linked (GlcNAc...) asparagine" evidence="20">
    <location>
        <position position="650"/>
    </location>
</feature>
<keyword evidence="5 18" id="KW-0479">Metal-binding</keyword>
<evidence type="ECO:0000256" key="5">
    <source>
        <dbReference type="ARBA" id="ARBA00022723"/>
    </source>
</evidence>
<evidence type="ECO:0000256" key="17">
    <source>
        <dbReference type="PIRSR" id="PIRSR601548-2"/>
    </source>
</evidence>
<evidence type="ECO:0000256" key="23">
    <source>
        <dbReference type="PROSITE-ProRule" id="PRU01355"/>
    </source>
</evidence>
<feature type="binding site" evidence="17">
    <location>
        <position position="766"/>
    </location>
    <ligand>
        <name>chloride</name>
        <dbReference type="ChEBI" id="CHEBI:17996"/>
        <label>1</label>
    </ligand>
</feature>
<feature type="binding site" evidence="18">
    <location>
        <position position="929"/>
    </location>
    <ligand>
        <name>Zn(2+)</name>
        <dbReference type="ChEBI" id="CHEBI:29105"/>
        <label>1</label>
        <note>catalytic</note>
    </ligand>
</feature>
<sequence length="2384" mass="273369">MAKMSVISAFCVTFCILQTFAQMNDVSEWLKDVDANVTKLARQMTSDEWSFFTHVTKATRLSTAHSRSDYWDFVAKVTQQAMAVRVSQSDVRISKQLSLWKATRVFNQAASDVEKEKRAYELTLLEHLSESLDTSLRQSGKFDNSEDFDALLAQWTSLHDDVTRRNLRDVYETYVNLTTTSSVRNFTGMEALTSRVMTSYRQLHAYVREELMKEYGPHRMPATGHIPAHLVDGEEKVSWHHLYKVLRPYKFAHHHLLTSKVTSVLGMLHYVDEFYQSLGFQKLPDSFWRNSTVTNSSNGYTVVCFPPRAWTFLGNDDYRMTSCLDVSERGMRSALKVVGEVIVLQELAALPFVLRQPEVDDYVTSAIVEAISLAFLTPAHLRSIGLLQTSTRPQNEEEINFLLEEALDRLSPLAWYQVIDEWQTTIKTLPAAQWNREWWNLRCTMEGVSQPVQRADSDFDAGTSSTVLLGLSGTKSFQSTVAQFQIVKALCTSAGHSGSLATCNLQGATDAGLKLRKVLWEGRLLSTQQKLHNLTGADTLDDTAMTQYLQPLTSWLDTRMRQTDADWARACPDPDTGKVTDEATVEGFLEKYNAESAVVFYNDSILAWNYNTNITDYNQELQVDYSLEVSKFQKENARQAAMFDLDHLGNATQKRMLKSIGNIGTNAMKDESKIKQLSEVMANMAKAYSTATVCLSDNHCVHLDPDLTRLMAKSRNYSELTQAWELWRDATGPHIKDMYTQFVTLGNEGVQELGFADMGERWRDTYEDKNFRGELEALLEQLRPLYQQLHTYVRHRLMKQYGDDKFPKSGHIPAHILGNMWAQTWNNVYDLVVPFPGKESVDVTEEMVKQSWTVDRMFRTAEDFYTSLGLSAMPPRFWNYSMMERPQDGRQVVCHASAWDFYNGKDFRIKMCTDITMEDLITIHHEMGHIQYYLQYKDQPIIFKTGANPGFHEAIGDTMALSVATPVHLHKIGLLNKVENDTDADINFLLKTALEKIAFLPFGYLIDQWRWSVFSGETPPDHYNDKWWQLRCKLQGVSPPVDRTQDDFDPGSKFHVPDNTPYIRYFVSFVMQFTFYQRLCEAANHKGPLHHCDFYQSKEAGRVFGDMLKKGASQPWQDILQAFNGQRDMNASAILDYFQPLTDWLAKENAGLSVGWTDNCPLGSTHKIHDETAAQEWLEEYDKEAKDVVSKASFLAWNYATNVTDENQRAQVKGDLVFAQWQQKKAAEVEHYDWKHFADDTLVRQFRSAADIGTSAMKNQTKLKQLKEAQSTIEGIYAKAKVPVPGKSTTLSLEPGLTRLMASSRDYDELLWAWKGWRDVTGPRMKDGYEKFVELSNEAVRALGYADTGEYWRNVYESDTFQTDLEKLLEQLSPLYTQLHAFVRRKLVDIYGASRFPYSGHIPAHLVGNMWAQSWENLYDVLLPFSNKTAIDVTPQLLQQGYTVEKMFTTAEEFFVSLGLEAMPLTFWQHSMMERPHDGRDVVCHASAWDFSNGKDFRIKMCTDITMDDLVTIHHEMGHIQYYLQYKNQPNLFQSGANPGFHEAIGDTLALSVSTPKHLKTIQLLPTLEQDSEADINFLMRMALDKVAFLPFGYLIDQWRWSVFSGETPPDKYNDKWWQLRCKYQGISPPVSRSSSDFDPGAKYHVPANTPYIRYFVAHVVQFQFYKALCQAAGHNGSLHTCDFYRSKDAGQKLSNMLRLGSSKPWPEALYQMTGTRNMDVGPLLEYFQPLVDWLKMQNAGHPTGWDEECPQHDVVQAGKWLQEYDEQVQIKKTKSTFADWGYTSNITDENSAKSVAERVRLATFQREKALEAEQLGWRNISDVTVRRQFKLLTNIGPSAMKNSTKFEKMETLQSKLEGLYGAGKVCLDPSKDCLGLEPDLEDILADSRDYNRLLAVWKGWRDVTGPKMKPLYQEFVALSNEGVREIGYADTGEYWRSFYESDTFQEDLEALLQQLSPLYEQLHAYTRRTLMNIYGEDKFPVTGHIPAHLFGNMWAQHWNNIYKDLQPYKNRTAIDVTAAMQKQQFTVHRMFRTAETFFKSLGFEPLFDSFWSGSIVEKPADRDLVCHASAWDFFNGKDFRIKMCTSVNQEDLITIHHEMGHIQYFMQYRRQPQVFRDGANPGFHEAVGDTIALSVSTPGHLRKIGLLDPGLDNELDEINFLLKTALDKVAFLPFGYLIDQWRWSVFSGETPPDHYNDKWWQLRCKYQGISPPIPRSENDFDPGAKYHIPGNTPYIRYFASFVLQFQFHQALCKAAGHTGPLHHCDIFHSQPAGDLLRSMLRKGASQPWPEVLQEMAGMRRMDAGALLEYFAPLLQWLETQNAGERLGWTQQCPEDDQLHRGNGNRSLEKPVFLPERDNNAASVYGSKFSFVLACFCAALIFLR</sequence>
<feature type="glycosylation site" description="N-linked (GlcNAc...) (complex) asparagine" evidence="15">
    <location>
        <position position="650"/>
    </location>
</feature>
<keyword evidence="10 19" id="KW-1015">Disulfide bond</keyword>
<comment type="caution">
    <text evidence="23">Lacks conserved residue(s) required for the propagation of feature annotation.</text>
</comment>
<feature type="binding site" evidence="22">
    <location>
        <position position="953"/>
    </location>
    <ligand>
        <name>Zn(2+)</name>
        <dbReference type="ChEBI" id="CHEBI:29105"/>
        <label>2</label>
        <note>catalytic</note>
    </ligand>
</feature>
<evidence type="ECO:0000256" key="11">
    <source>
        <dbReference type="ARBA" id="ARBA00023180"/>
    </source>
</evidence>
<dbReference type="SUPFAM" id="SSF55486">
    <property type="entry name" value="Metalloproteases ('zincins'), catalytic domain"/>
    <property type="match status" value="4"/>
</dbReference>
<organism evidence="27 28">
    <name type="scientific">Littorina saxatilis</name>
    <dbReference type="NCBI Taxonomy" id="31220"/>
    <lineage>
        <taxon>Eukaryota</taxon>
        <taxon>Metazoa</taxon>
        <taxon>Spiralia</taxon>
        <taxon>Lophotrochozoa</taxon>
        <taxon>Mollusca</taxon>
        <taxon>Gastropoda</taxon>
        <taxon>Caenogastropoda</taxon>
        <taxon>Littorinimorpha</taxon>
        <taxon>Littorinoidea</taxon>
        <taxon>Littorinidae</taxon>
        <taxon>Littorina</taxon>
    </lineage>
</organism>
<feature type="active site" description="Proton acceptor 1" evidence="14">
    <location>
        <position position="926"/>
    </location>
</feature>
<feature type="glycosylation site" description="N-linked (GlcNAc...) asparagine" evidence="15">
    <location>
        <position position="613"/>
    </location>
</feature>
<feature type="transmembrane region" description="Helical" evidence="25">
    <location>
        <begin position="2365"/>
        <end position="2383"/>
    </location>
</feature>
<evidence type="ECO:0000256" key="3">
    <source>
        <dbReference type="ARBA" id="ARBA00022645"/>
    </source>
</evidence>
<feature type="chain" id="PRO_5042942936" description="Angiotensin-converting enzyme" evidence="26">
    <location>
        <begin position="22"/>
        <end position="2384"/>
    </location>
</feature>
<proteinExistence type="inferred from homology"/>
<dbReference type="FunFam" id="1.10.1370.30:FF:000004">
    <property type="entry name" value="Angiotensin-converting enzyme"/>
    <property type="match status" value="3"/>
</dbReference>
<dbReference type="Proteomes" id="UP001374579">
    <property type="component" value="Unassembled WGS sequence"/>
</dbReference>
<keyword evidence="3 24" id="KW-0121">Carboxypeptidase</keyword>
<reference evidence="27 28" key="1">
    <citation type="submission" date="2024-02" db="EMBL/GenBank/DDBJ databases">
        <title>Chromosome-scale genome assembly of the rough periwinkle Littorina saxatilis.</title>
        <authorList>
            <person name="De Jode A."/>
            <person name="Faria R."/>
            <person name="Formenti G."/>
            <person name="Sims Y."/>
            <person name="Smith T.P."/>
            <person name="Tracey A."/>
            <person name="Wood J.M.D."/>
            <person name="Zagrodzka Z.B."/>
            <person name="Johannesson K."/>
            <person name="Butlin R.K."/>
            <person name="Leder E.H."/>
        </authorList>
    </citation>
    <scope>NUCLEOTIDE SEQUENCE [LARGE SCALE GENOMIC DNA]</scope>
    <source>
        <strain evidence="27">Snail1</strain>
        <tissue evidence="27">Muscle</tissue>
    </source>
</reference>
<feature type="binding site" evidence="18">
    <location>
        <position position="953"/>
    </location>
    <ligand>
        <name>Zn(2+)</name>
        <dbReference type="ChEBI" id="CHEBI:29105"/>
        <label>1</label>
        <note>catalytic</note>
    </ligand>
</feature>
<dbReference type="InterPro" id="IPR001548">
    <property type="entry name" value="Peptidase_M2"/>
</dbReference>
<keyword evidence="25" id="KW-1133">Transmembrane helix</keyword>
<evidence type="ECO:0000256" key="25">
    <source>
        <dbReference type="SAM" id="Phobius"/>
    </source>
</evidence>
<feature type="binding site" evidence="17">
    <location>
        <position position="1064"/>
    </location>
    <ligand>
        <name>chloride</name>
        <dbReference type="ChEBI" id="CHEBI:17996"/>
        <label>1</label>
    </ligand>
</feature>
<feature type="active site" description="Proton donor 1" evidence="14">
    <location>
        <position position="1055"/>
    </location>
</feature>
<gene>
    <name evidence="27" type="ORF">V1264_008458</name>
</gene>
<keyword evidence="25" id="KW-0812">Transmembrane</keyword>
<evidence type="ECO:0000256" key="18">
    <source>
        <dbReference type="PIRSR" id="PIRSR601548-3"/>
    </source>
</evidence>
<evidence type="ECO:0000256" key="26">
    <source>
        <dbReference type="SAM" id="SignalP"/>
    </source>
</evidence>
<dbReference type="EC" id="3.4.-.-" evidence="24"/>
<feature type="active site" description="Proton acceptor 2" evidence="21">
    <location>
        <position position="926"/>
    </location>
</feature>
<comment type="catalytic activity">
    <reaction evidence="12">
        <text>Release of a C-terminal dipeptide, oligopeptide-|-Xaa-Yaa, when Xaa is not Pro, and Yaa is neither Asp nor Glu. Thus, conversion of angiotensin I to angiotensin II, with increase in vasoconstrictor activity, but no action on angiotensin II.</text>
        <dbReference type="EC" id="3.4.15.1"/>
    </reaction>
</comment>
<evidence type="ECO:0000256" key="24">
    <source>
        <dbReference type="RuleBase" id="RU361144"/>
    </source>
</evidence>
<keyword evidence="11 15" id="KW-0325">Glycoprotein</keyword>
<evidence type="ECO:0000256" key="20">
    <source>
        <dbReference type="PIRSR" id="PIRSR601548-5"/>
    </source>
</evidence>
<dbReference type="GO" id="GO:0005886">
    <property type="term" value="C:plasma membrane"/>
    <property type="evidence" value="ECO:0007669"/>
    <property type="project" value="TreeGrafter"/>
</dbReference>
<feature type="disulfide bond" evidence="19">
    <location>
        <begin position="1080"/>
        <end position="1092"/>
    </location>
</feature>
<keyword evidence="28" id="KW-1185">Reference proteome</keyword>
<accession>A0AAN9G2V2</accession>
<feature type="disulfide bond" evidence="23">
    <location>
        <begin position="2067"/>
        <end position="2085"/>
    </location>
</feature>
<feature type="glycosylation site" description="N-linked (GlcNAc...) asparagine" evidence="20">
    <location>
        <position position="980"/>
    </location>
</feature>
<comment type="caution">
    <text evidence="27">The sequence shown here is derived from an EMBL/GenBank/DDBJ whole genome shotgun (WGS) entry which is preliminary data.</text>
</comment>
<dbReference type="CDD" id="cd06461">
    <property type="entry name" value="M2_ACE"/>
    <property type="match status" value="3"/>
</dbReference>
<evidence type="ECO:0000256" key="10">
    <source>
        <dbReference type="ARBA" id="ARBA00023157"/>
    </source>
</evidence>
<evidence type="ECO:0000256" key="22">
    <source>
        <dbReference type="PIRSR" id="PIRSR601548-8"/>
    </source>
</evidence>
<feature type="disulfide bond" evidence="19">
    <location>
        <begin position="694"/>
        <end position="700"/>
    </location>
</feature>
<feature type="disulfide bond" evidence="19 23">
    <location>
        <begin position="894"/>
        <end position="912"/>
    </location>
</feature>
<feature type="binding site" evidence="22">
    <location>
        <position position="929"/>
    </location>
    <ligand>
        <name>Zn(2+)</name>
        <dbReference type="ChEBI" id="CHEBI:29105"/>
        <label>2</label>
        <note>catalytic</note>
    </ligand>
</feature>
<protein>
    <recommendedName>
        <fullName evidence="13 24">Angiotensin-converting enzyme</fullName>
        <ecNumber evidence="24">3.4.-.-</ecNumber>
    </recommendedName>
</protein>
<evidence type="ECO:0000256" key="7">
    <source>
        <dbReference type="ARBA" id="ARBA00022801"/>
    </source>
</evidence>
<dbReference type="PRINTS" id="PR00791">
    <property type="entry name" value="PEPDIPTASEA"/>
</dbReference>
<feature type="active site" description="Proton donor 2" evidence="16">
    <location>
        <position position="1645"/>
    </location>
</feature>
<evidence type="ECO:0000256" key="15">
    <source>
        <dbReference type="PIRSR" id="PIRSR601548-10"/>
    </source>
</evidence>
<dbReference type="PANTHER" id="PTHR10514:SF27">
    <property type="entry name" value="ANGIOTENSIN-CONVERTING ENZYME"/>
    <property type="match status" value="1"/>
</dbReference>
<dbReference type="PROSITE" id="PS52011">
    <property type="entry name" value="PEPTIDASE_M2"/>
    <property type="match status" value="4"/>
</dbReference>
<evidence type="ECO:0000256" key="13">
    <source>
        <dbReference type="ARBA" id="ARBA00039858"/>
    </source>
</evidence>
<dbReference type="GO" id="GO:0046872">
    <property type="term" value="F:metal ion binding"/>
    <property type="evidence" value="ECO:0007669"/>
    <property type="project" value="UniProtKB-KW"/>
</dbReference>
<keyword evidence="9 24" id="KW-0482">Metalloprotease</keyword>
<feature type="glycosylation site" description="N-linked (GlcNAc...) asparagine; partial" evidence="15">
    <location>
        <position position="879"/>
    </location>
</feature>
<feature type="disulfide bond" evidence="23">
    <location>
        <begin position="1484"/>
        <end position="1502"/>
    </location>
</feature>
<evidence type="ECO:0000256" key="21">
    <source>
        <dbReference type="PIRSR" id="PIRSR601548-6"/>
    </source>
</evidence>
<dbReference type="GO" id="GO:0006508">
    <property type="term" value="P:proteolysis"/>
    <property type="evidence" value="ECO:0007669"/>
    <property type="project" value="UniProtKB-KW"/>
</dbReference>
<comment type="cofactor">
    <cofactor evidence="1">
        <name>Zn(2+)</name>
        <dbReference type="ChEBI" id="CHEBI:29105"/>
    </cofactor>
</comment>
<dbReference type="EMBL" id="JBAMIC010000021">
    <property type="protein sequence ID" value="KAK7092762.1"/>
    <property type="molecule type" value="Genomic_DNA"/>
</dbReference>
<evidence type="ECO:0000256" key="6">
    <source>
        <dbReference type="ARBA" id="ARBA00022729"/>
    </source>
</evidence>
<dbReference type="GO" id="GO:0004180">
    <property type="term" value="F:carboxypeptidase activity"/>
    <property type="evidence" value="ECO:0007669"/>
    <property type="project" value="UniProtKB-KW"/>
</dbReference>
<keyword evidence="7 24" id="KW-0378">Hydrolase</keyword>
<name>A0AAN9G2V2_9CAEN</name>
<evidence type="ECO:0000256" key="1">
    <source>
        <dbReference type="ARBA" id="ARBA00001947"/>
    </source>
</evidence>
<dbReference type="Gene3D" id="1.10.1370.30">
    <property type="match status" value="3"/>
</dbReference>
<keyword evidence="8 18" id="KW-0862">Zinc</keyword>
<dbReference type="PANTHER" id="PTHR10514">
    <property type="entry name" value="ANGIOTENSIN-CONVERTING ENZYME"/>
    <property type="match status" value="1"/>
</dbReference>
<feature type="active site" description="Proton donor 2" evidence="21">
    <location>
        <position position="1055"/>
    </location>
</feature>
<evidence type="ECO:0000256" key="12">
    <source>
        <dbReference type="ARBA" id="ARBA00036868"/>
    </source>
</evidence>
<evidence type="ECO:0000313" key="28">
    <source>
        <dbReference type="Proteomes" id="UP001374579"/>
    </source>
</evidence>
<feature type="binding site" evidence="18">
    <location>
        <position position="925"/>
    </location>
    <ligand>
        <name>Zn(2+)</name>
        <dbReference type="ChEBI" id="CHEBI:29105"/>
        <label>1</label>
        <note>catalytic</note>
    </ligand>
</feature>
<evidence type="ECO:0000256" key="9">
    <source>
        <dbReference type="ARBA" id="ARBA00023049"/>
    </source>
</evidence>
<dbReference type="Pfam" id="PF01401">
    <property type="entry name" value="Peptidase_M2"/>
    <property type="match status" value="4"/>
</dbReference>
<evidence type="ECO:0000256" key="2">
    <source>
        <dbReference type="ARBA" id="ARBA00008139"/>
    </source>
</evidence>
<evidence type="ECO:0000256" key="19">
    <source>
        <dbReference type="PIRSR" id="PIRSR601548-4"/>
    </source>
</evidence>
<feature type="signal peptide" evidence="26">
    <location>
        <begin position="1"/>
        <end position="21"/>
    </location>
</feature>
<evidence type="ECO:0000256" key="16">
    <source>
        <dbReference type="PIRSR" id="PIRSR601548-11"/>
    </source>
</evidence>
<evidence type="ECO:0000313" key="27">
    <source>
        <dbReference type="EMBL" id="KAK7092762.1"/>
    </source>
</evidence>
<keyword evidence="6 26" id="KW-0732">Signal</keyword>